<dbReference type="Gene3D" id="3.40.50.1820">
    <property type="entry name" value="alpha/beta hydrolase"/>
    <property type="match status" value="1"/>
</dbReference>
<dbReference type="SUPFAM" id="SSF53474">
    <property type="entry name" value="alpha/beta-Hydrolases"/>
    <property type="match status" value="1"/>
</dbReference>
<gene>
    <name evidence="1" type="ORF">HMPREF9460_00958</name>
</gene>
<evidence type="ECO:0000313" key="1">
    <source>
        <dbReference type="EMBL" id="KGF56544.1"/>
    </source>
</evidence>
<dbReference type="AlphaFoldDB" id="A0A096DG96"/>
<comment type="caution">
    <text evidence="1">The sequence shown here is derived from an EMBL/GenBank/DDBJ whole genome shotgun (WGS) entry which is preliminary data.</text>
</comment>
<dbReference type="RefSeq" id="WP_044939569.1">
    <property type="nucleotide sequence ID" value="NZ_KN174162.1"/>
</dbReference>
<dbReference type="InterPro" id="IPR029058">
    <property type="entry name" value="AB_hydrolase_fold"/>
</dbReference>
<sequence length="235" mass="25981">MELTELEAAGLKAALYGPPADRVWLYVHGKGGCKEEAEDFAALACPRGWQVLAADLPEHGTRRGDGVPLDPWHAAPELRALLGYAKGRWQHTALRCTSLGAWFSLLAFAGERLEQALFVSPVVDMEGLIRDMMGWAGVSEAQLEAAGELDTPFGETLSWPYLQYVRAHPVSRWPTPTALLYASGDAMLRRTAVEDFARRFGGALTVLEGGEHWFHTPEQLAALHRWESDVLEQMK</sequence>
<protein>
    <recommendedName>
        <fullName evidence="3">AB hydrolase-1 domain-containing protein</fullName>
    </recommendedName>
</protein>
<dbReference type="Proteomes" id="UP000029585">
    <property type="component" value="Unassembled WGS sequence"/>
</dbReference>
<accession>A0A096DG96</accession>
<dbReference type="PATRIC" id="fig|742738.3.peg.990"/>
<dbReference type="HOGENOM" id="CLU_105772_0_0_9"/>
<dbReference type="EMBL" id="ADLO01000039">
    <property type="protein sequence ID" value="KGF56544.1"/>
    <property type="molecule type" value="Genomic_DNA"/>
</dbReference>
<organism evidence="1 2">
    <name type="scientific">Flavonifractor plautii 1_3_50AFAA</name>
    <dbReference type="NCBI Taxonomy" id="742738"/>
    <lineage>
        <taxon>Bacteria</taxon>
        <taxon>Bacillati</taxon>
        <taxon>Bacillota</taxon>
        <taxon>Clostridia</taxon>
        <taxon>Eubacteriales</taxon>
        <taxon>Oscillospiraceae</taxon>
        <taxon>Flavonifractor</taxon>
    </lineage>
</organism>
<reference evidence="1 2" key="1">
    <citation type="submission" date="2011-08" db="EMBL/GenBank/DDBJ databases">
        <title>The Genome Sequence of Clostridium orbiscindens 1_3_50AFAA.</title>
        <authorList>
            <consortium name="The Broad Institute Genome Sequencing Platform"/>
            <person name="Earl A."/>
            <person name="Ward D."/>
            <person name="Feldgarden M."/>
            <person name="Gevers D."/>
            <person name="Daigneault M."/>
            <person name="Strauss J."/>
            <person name="Allen-Vercoe E."/>
            <person name="Young S.K."/>
            <person name="Zeng Q."/>
            <person name="Gargeya S."/>
            <person name="Fitzgerald M."/>
            <person name="Haas B."/>
            <person name="Abouelleil A."/>
            <person name="Alvarado L."/>
            <person name="Arachchi H.M."/>
            <person name="Berlin A."/>
            <person name="Brown A."/>
            <person name="Chapman S.B."/>
            <person name="Chen Z."/>
            <person name="Dunbar C."/>
            <person name="Freedman E."/>
            <person name="Gearin G."/>
            <person name="Gellesch M."/>
            <person name="Goldberg J."/>
            <person name="Griggs A."/>
            <person name="Gujja S."/>
            <person name="Heiman D."/>
            <person name="Howarth C."/>
            <person name="Larson L."/>
            <person name="Lui A."/>
            <person name="MacDonald P.J.P."/>
            <person name="Montmayeur A."/>
            <person name="Murphy C."/>
            <person name="Neiman D."/>
            <person name="Pearson M."/>
            <person name="Priest M."/>
            <person name="Roberts A."/>
            <person name="Saif S."/>
            <person name="Shea T."/>
            <person name="Shenoy N."/>
            <person name="Sisk P."/>
            <person name="Stolte C."/>
            <person name="Sykes S."/>
            <person name="Wortman J."/>
            <person name="Nusbaum C."/>
            <person name="Birren B."/>
        </authorList>
    </citation>
    <scope>NUCLEOTIDE SEQUENCE [LARGE SCALE GENOMIC DNA]</scope>
    <source>
        <strain evidence="1 2">1_3_50AFAA</strain>
    </source>
</reference>
<dbReference type="eggNOG" id="COG1073">
    <property type="taxonomic scope" value="Bacteria"/>
</dbReference>
<name>A0A096DG96_FLAPL</name>
<keyword evidence="2" id="KW-1185">Reference proteome</keyword>
<evidence type="ECO:0000313" key="2">
    <source>
        <dbReference type="Proteomes" id="UP000029585"/>
    </source>
</evidence>
<evidence type="ECO:0008006" key="3">
    <source>
        <dbReference type="Google" id="ProtNLM"/>
    </source>
</evidence>
<proteinExistence type="predicted"/>